<feature type="binding site" evidence="5">
    <location>
        <position position="444"/>
    </location>
    <ligand>
        <name>substrate</name>
    </ligand>
</feature>
<dbReference type="InterPro" id="IPR022657">
    <property type="entry name" value="De-COase2_CS"/>
</dbReference>
<dbReference type="InterPro" id="IPR029066">
    <property type="entry name" value="PLP-binding_barrel"/>
</dbReference>
<dbReference type="Gene3D" id="3.20.20.10">
    <property type="entry name" value="Alanine racemase"/>
    <property type="match status" value="2"/>
</dbReference>
<comment type="catalytic activity">
    <reaction evidence="5">
        <text>meso-2,6-diaminopimelate + H(+) = L-lysine + CO2</text>
        <dbReference type="Rhea" id="RHEA:15101"/>
        <dbReference type="ChEBI" id="CHEBI:15378"/>
        <dbReference type="ChEBI" id="CHEBI:16526"/>
        <dbReference type="ChEBI" id="CHEBI:32551"/>
        <dbReference type="ChEBI" id="CHEBI:57791"/>
        <dbReference type="EC" id="4.1.1.20"/>
    </reaction>
</comment>
<comment type="pathway">
    <text evidence="5">Amino-acid biosynthesis; L-lysine biosynthesis via DAP pathway; L-lysine from DL-2,6-diaminopimelate: step 1/1.</text>
</comment>
<dbReference type="Proteomes" id="UP000441772">
    <property type="component" value="Unassembled WGS sequence"/>
</dbReference>
<feature type="domain" description="Orn/DAP/Arg decarboxylase 2 N-terminal" evidence="6">
    <location>
        <begin position="293"/>
        <end position="395"/>
    </location>
</feature>
<keyword evidence="4 5" id="KW-0456">Lyase</keyword>
<dbReference type="PANTHER" id="PTHR43727:SF2">
    <property type="entry name" value="GROUP IV DECARBOXYLASE"/>
    <property type="match status" value="1"/>
</dbReference>
<evidence type="ECO:0000313" key="7">
    <source>
        <dbReference type="EMBL" id="KAB7791081.1"/>
    </source>
</evidence>
<comment type="caution">
    <text evidence="7">The sequence shown here is derived from an EMBL/GenBank/DDBJ whole genome shotgun (WGS) entry which is preliminary data.</text>
</comment>
<evidence type="ECO:0000259" key="6">
    <source>
        <dbReference type="Pfam" id="PF02784"/>
    </source>
</evidence>
<dbReference type="SUPFAM" id="SSF51419">
    <property type="entry name" value="PLP-binding barrel"/>
    <property type="match status" value="2"/>
</dbReference>
<dbReference type="RefSeq" id="WP_152233809.1">
    <property type="nucleotide sequence ID" value="NZ_JBHSKZ010000003.1"/>
</dbReference>
<dbReference type="GO" id="GO:0008836">
    <property type="term" value="F:diaminopimelate decarboxylase activity"/>
    <property type="evidence" value="ECO:0007669"/>
    <property type="project" value="UniProtKB-UniRule"/>
</dbReference>
<comment type="cofactor">
    <cofactor evidence="1 5">
        <name>pyridoxal 5'-phosphate</name>
        <dbReference type="ChEBI" id="CHEBI:597326"/>
    </cofactor>
</comment>
<evidence type="ECO:0000313" key="8">
    <source>
        <dbReference type="Proteomes" id="UP000441772"/>
    </source>
</evidence>
<keyword evidence="8" id="KW-1185">Reference proteome</keyword>
<dbReference type="EMBL" id="WBVT01000004">
    <property type="protein sequence ID" value="KAB7791081.1"/>
    <property type="molecule type" value="Genomic_DNA"/>
</dbReference>
<evidence type="ECO:0000256" key="4">
    <source>
        <dbReference type="ARBA" id="ARBA00023239"/>
    </source>
</evidence>
<keyword evidence="3 5" id="KW-0663">Pyridoxal phosphate</keyword>
<feature type="binding site" evidence="5">
    <location>
        <position position="440"/>
    </location>
    <ligand>
        <name>substrate</name>
    </ligand>
</feature>
<dbReference type="InterPro" id="IPR022644">
    <property type="entry name" value="De-COase2_N"/>
</dbReference>
<dbReference type="SUPFAM" id="SSF50621">
    <property type="entry name" value="Alanine racemase C-terminal domain-like"/>
    <property type="match status" value="1"/>
</dbReference>
<reference evidence="7 8" key="1">
    <citation type="submission" date="2019-09" db="EMBL/GenBank/DDBJ databases">
        <title>Characterization of the phylogenetic diversity of two novel species belonging to the genus Bifidobacterium: Bifidobacterium cebidarum sp. nov. and Bifidobacterium leontopitheci sp. nov.</title>
        <authorList>
            <person name="Lugli G.A."/>
            <person name="Duranti S."/>
            <person name="Milani C."/>
            <person name="Turroni F."/>
            <person name="Ventura M."/>
        </authorList>
    </citation>
    <scope>NUCLEOTIDE SEQUENCE [LARGE SCALE GENOMIC DNA]</scope>
    <source>
        <strain evidence="7 8">LMG 31471</strain>
    </source>
</reference>
<dbReference type="InterPro" id="IPR009006">
    <property type="entry name" value="Ala_racemase/Decarboxylase_C"/>
</dbReference>
<organism evidence="7 8">
    <name type="scientific">Bifidobacterium leontopitheci</name>
    <dbReference type="NCBI Taxonomy" id="2650774"/>
    <lineage>
        <taxon>Bacteria</taxon>
        <taxon>Bacillati</taxon>
        <taxon>Actinomycetota</taxon>
        <taxon>Actinomycetes</taxon>
        <taxon>Bifidobacteriales</taxon>
        <taxon>Bifidobacteriaceae</taxon>
        <taxon>Bifidobacterium</taxon>
    </lineage>
</organism>
<evidence type="ECO:0000256" key="2">
    <source>
        <dbReference type="ARBA" id="ARBA00022793"/>
    </source>
</evidence>
<feature type="binding site" evidence="5">
    <location>
        <position position="501"/>
    </location>
    <ligand>
        <name>substrate</name>
    </ligand>
</feature>
<comment type="similarity">
    <text evidence="5">Belongs to the Orn/Lys/Arg decarboxylase class-II family. LysA subfamily.</text>
</comment>
<dbReference type="EC" id="4.1.1.20" evidence="5"/>
<dbReference type="PROSITE" id="PS00879">
    <property type="entry name" value="ODR_DC_2_2"/>
    <property type="match status" value="1"/>
</dbReference>
<evidence type="ECO:0000256" key="5">
    <source>
        <dbReference type="HAMAP-Rule" id="MF_02120"/>
    </source>
</evidence>
<evidence type="ECO:0000256" key="1">
    <source>
        <dbReference type="ARBA" id="ARBA00001933"/>
    </source>
</evidence>
<keyword evidence="2 5" id="KW-0210">Decarboxylase</keyword>
<dbReference type="GO" id="GO:0030170">
    <property type="term" value="F:pyridoxal phosphate binding"/>
    <property type="evidence" value="ECO:0007669"/>
    <property type="project" value="UniProtKB-UniRule"/>
</dbReference>
<dbReference type="Gene3D" id="2.40.37.10">
    <property type="entry name" value="Lyase, Ornithine Decarboxylase, Chain A, domain 1"/>
    <property type="match status" value="2"/>
</dbReference>
<dbReference type="HAMAP" id="MF_02120">
    <property type="entry name" value="LysA"/>
    <property type="match status" value="1"/>
</dbReference>
<gene>
    <name evidence="5" type="primary">lysA</name>
    <name evidence="7" type="ORF">F7D09_0437</name>
</gene>
<feature type="binding site" evidence="5">
    <location>
        <position position="472"/>
    </location>
    <ligand>
        <name>substrate</name>
    </ligand>
</feature>
<keyword evidence="5" id="KW-0028">Amino-acid biosynthesis</keyword>
<feature type="domain" description="Orn/DAP/Arg decarboxylase 2 N-terminal" evidence="6">
    <location>
        <begin position="68"/>
        <end position="202"/>
    </location>
</feature>
<dbReference type="GO" id="GO:0009089">
    <property type="term" value="P:lysine biosynthetic process via diaminopimelate"/>
    <property type="evidence" value="ECO:0007669"/>
    <property type="project" value="UniProtKB-UniRule"/>
</dbReference>
<feature type="binding site" evidence="5">
    <location>
        <position position="501"/>
    </location>
    <ligand>
        <name>pyridoxal 5'-phosphate</name>
        <dbReference type="ChEBI" id="CHEBI:597326"/>
    </ligand>
</feature>
<dbReference type="AlphaFoldDB" id="A0A6I1GXC1"/>
<feature type="binding site" evidence="5">
    <location>
        <begin position="388"/>
        <end position="391"/>
    </location>
    <ligand>
        <name>pyridoxal 5'-phosphate</name>
        <dbReference type="ChEBI" id="CHEBI:597326"/>
    </ligand>
</feature>
<name>A0A6I1GXC1_9BIFI</name>
<comment type="function">
    <text evidence="5">Specifically catalyzes the decarboxylation of meso-diaminopimelate (meso-DAP) to L-lysine.</text>
</comment>
<sequence>MTASSAHTAATSQHGVTPIWPAATAVDPETGALTFHGRTAESLLDEFGSPLYLIDTDEVDARARHFVRAAATAFNTSTTHVSFAGKAFLSKEIVRLVTVAGMYVDTCTMGEMRIALAAGVPGRRLVLHGNNKSDDEIALAIEQGFAKIVVDEPDEPARIAVIARRLGKRARVMLRVTAGIHAGGHEYISTAHEDQKFGVPLLPADADASVLDVLGDLADVTPAATNARIAERQPADAASTTPAPHERKLQYDVKYPYDLSHEEVSDTDKALAAAMETVADGPAIAVLKSIAALGDDLELVGIHSHIGSNIHDADAFIQAARRMMLLRKTFYATDAYTLPEVDLGGGYSVAYTDGEDSMDIDVELGRLADAVTAINRALGMPAPAISFEPGRWIVAPAGVTLYRVGTIKPVHLTDSKDSAGNPISTRTYVSVDGGMSDNIRPALYGANYTARLANRRGGDETMLVRVVGMHCESGDIIVHEDRLPADLHRGDILAVPVTGAYGRTMASNYNQALIPAVVAVSESGAHVMLRRQTIDDLLALDQG</sequence>
<feature type="modified residue" description="N6-(pyridoxal phosphate)lysine" evidence="5">
    <location>
        <position position="86"/>
    </location>
</feature>
<dbReference type="InterPro" id="IPR002986">
    <property type="entry name" value="DAP_deCOOHase_LysA"/>
</dbReference>
<evidence type="ECO:0000256" key="3">
    <source>
        <dbReference type="ARBA" id="ARBA00022898"/>
    </source>
</evidence>
<accession>A0A6I1GXC1</accession>
<comment type="subunit">
    <text evidence="5">Homodimer.</text>
</comment>
<proteinExistence type="inferred from homology"/>
<keyword evidence="5" id="KW-0457">Lysine biosynthesis</keyword>
<dbReference type="PANTHER" id="PTHR43727">
    <property type="entry name" value="DIAMINOPIMELATE DECARBOXYLASE"/>
    <property type="match status" value="1"/>
</dbReference>
<feature type="binding site" evidence="5">
    <location>
        <position position="346"/>
    </location>
    <ligand>
        <name>pyridoxal 5'-phosphate</name>
        <dbReference type="ChEBI" id="CHEBI:597326"/>
    </ligand>
</feature>
<protein>
    <recommendedName>
        <fullName evidence="5">Diaminopimelate decarboxylase</fullName>
        <shortName evidence="5">DAP decarboxylase</shortName>
        <shortName evidence="5">DAPDC</shortName>
        <ecNumber evidence="5">4.1.1.20</ecNumber>
    </recommendedName>
</protein>
<dbReference type="UniPathway" id="UPA00034">
    <property type="reaction ID" value="UER00027"/>
</dbReference>
<dbReference type="CDD" id="cd06828">
    <property type="entry name" value="PLPDE_III_DapDC"/>
    <property type="match status" value="1"/>
</dbReference>
<dbReference type="Pfam" id="PF02784">
    <property type="entry name" value="Orn_Arg_deC_N"/>
    <property type="match status" value="2"/>
</dbReference>
<feature type="binding site" evidence="5">
    <location>
        <position position="391"/>
    </location>
    <ligand>
        <name>substrate</name>
    </ligand>
</feature>